<evidence type="ECO:0000313" key="3">
    <source>
        <dbReference type="Proteomes" id="UP000054350"/>
    </source>
</evidence>
<dbReference type="OrthoDB" id="5570465at2759"/>
<reference evidence="2 3" key="1">
    <citation type="submission" date="2009-11" db="EMBL/GenBank/DDBJ databases">
        <title>Annotation of Allomyces macrogynus ATCC 38327.</title>
        <authorList>
            <consortium name="The Broad Institute Genome Sequencing Platform"/>
            <person name="Russ C."/>
            <person name="Cuomo C."/>
            <person name="Burger G."/>
            <person name="Gray M.W."/>
            <person name="Holland P.W.H."/>
            <person name="King N."/>
            <person name="Lang F.B.F."/>
            <person name="Roger A.J."/>
            <person name="Ruiz-Trillo I."/>
            <person name="Young S.K."/>
            <person name="Zeng Q."/>
            <person name="Gargeya S."/>
            <person name="Fitzgerald M."/>
            <person name="Haas B."/>
            <person name="Abouelleil A."/>
            <person name="Alvarado L."/>
            <person name="Arachchi H.M."/>
            <person name="Berlin A."/>
            <person name="Chapman S.B."/>
            <person name="Gearin G."/>
            <person name="Goldberg J."/>
            <person name="Griggs A."/>
            <person name="Gujja S."/>
            <person name="Hansen M."/>
            <person name="Heiman D."/>
            <person name="Howarth C."/>
            <person name="Larimer J."/>
            <person name="Lui A."/>
            <person name="MacDonald P.J.P."/>
            <person name="McCowen C."/>
            <person name="Montmayeur A."/>
            <person name="Murphy C."/>
            <person name="Neiman D."/>
            <person name="Pearson M."/>
            <person name="Priest M."/>
            <person name="Roberts A."/>
            <person name="Saif S."/>
            <person name="Shea T."/>
            <person name="Sisk P."/>
            <person name="Stolte C."/>
            <person name="Sykes S."/>
            <person name="Wortman J."/>
            <person name="Nusbaum C."/>
            <person name="Birren B."/>
        </authorList>
    </citation>
    <scope>NUCLEOTIDE SEQUENCE [LARGE SCALE GENOMIC DNA]</scope>
    <source>
        <strain evidence="2 3">ATCC 38327</strain>
    </source>
</reference>
<feature type="region of interest" description="Disordered" evidence="1">
    <location>
        <begin position="45"/>
        <end position="78"/>
    </location>
</feature>
<protein>
    <submittedName>
        <fullName evidence="2">Uncharacterized protein</fullName>
    </submittedName>
</protein>
<feature type="compositionally biased region" description="Basic residues" evidence="1">
    <location>
        <begin position="47"/>
        <end position="70"/>
    </location>
</feature>
<dbReference type="EMBL" id="GG745347">
    <property type="protein sequence ID" value="KNE65340.1"/>
    <property type="molecule type" value="Genomic_DNA"/>
</dbReference>
<sequence>MSALARMALRARAPARFAVASTARPAAPAPSTTSAAARAIHWLKHDNKGRKTNKYKTMLKAKRRRQRRGHVGGPPRASATFRTYVGFQKKITFLPNRLGFHAHHMKDDPSLVVPINNA</sequence>
<name>A0A0L0SSI5_ALLM3</name>
<evidence type="ECO:0000256" key="1">
    <source>
        <dbReference type="SAM" id="MobiDB-lite"/>
    </source>
</evidence>
<dbReference type="Proteomes" id="UP000054350">
    <property type="component" value="Unassembled WGS sequence"/>
</dbReference>
<keyword evidence="3" id="KW-1185">Reference proteome</keyword>
<organism evidence="2 3">
    <name type="scientific">Allomyces macrogynus (strain ATCC 38327)</name>
    <name type="common">Allomyces javanicus var. macrogynus</name>
    <dbReference type="NCBI Taxonomy" id="578462"/>
    <lineage>
        <taxon>Eukaryota</taxon>
        <taxon>Fungi</taxon>
        <taxon>Fungi incertae sedis</taxon>
        <taxon>Blastocladiomycota</taxon>
        <taxon>Blastocladiomycetes</taxon>
        <taxon>Blastocladiales</taxon>
        <taxon>Blastocladiaceae</taxon>
        <taxon>Allomyces</taxon>
    </lineage>
</organism>
<proteinExistence type="predicted"/>
<gene>
    <name evidence="2" type="ORF">AMAG_10982</name>
</gene>
<reference evidence="3" key="2">
    <citation type="submission" date="2009-11" db="EMBL/GenBank/DDBJ databases">
        <title>The Genome Sequence of Allomyces macrogynus strain ATCC 38327.</title>
        <authorList>
            <consortium name="The Broad Institute Genome Sequencing Platform"/>
            <person name="Russ C."/>
            <person name="Cuomo C."/>
            <person name="Shea T."/>
            <person name="Young S.K."/>
            <person name="Zeng Q."/>
            <person name="Koehrsen M."/>
            <person name="Haas B."/>
            <person name="Borodovsky M."/>
            <person name="Guigo R."/>
            <person name="Alvarado L."/>
            <person name="Berlin A."/>
            <person name="Borenstein D."/>
            <person name="Chen Z."/>
            <person name="Engels R."/>
            <person name="Freedman E."/>
            <person name="Gellesch M."/>
            <person name="Goldberg J."/>
            <person name="Griggs A."/>
            <person name="Gujja S."/>
            <person name="Heiman D."/>
            <person name="Hepburn T."/>
            <person name="Howarth C."/>
            <person name="Jen D."/>
            <person name="Larson L."/>
            <person name="Lewis B."/>
            <person name="Mehta T."/>
            <person name="Park D."/>
            <person name="Pearson M."/>
            <person name="Roberts A."/>
            <person name="Saif S."/>
            <person name="Shenoy N."/>
            <person name="Sisk P."/>
            <person name="Stolte C."/>
            <person name="Sykes S."/>
            <person name="Walk T."/>
            <person name="White J."/>
            <person name="Yandava C."/>
            <person name="Burger G."/>
            <person name="Gray M.W."/>
            <person name="Holland P.W.H."/>
            <person name="King N."/>
            <person name="Lang F.B.F."/>
            <person name="Roger A.J."/>
            <person name="Ruiz-Trillo I."/>
            <person name="Lander E."/>
            <person name="Nusbaum C."/>
        </authorList>
    </citation>
    <scope>NUCLEOTIDE SEQUENCE [LARGE SCALE GENOMIC DNA]</scope>
    <source>
        <strain evidence="3">ATCC 38327</strain>
    </source>
</reference>
<dbReference type="AlphaFoldDB" id="A0A0L0SSI5"/>
<evidence type="ECO:0000313" key="2">
    <source>
        <dbReference type="EMBL" id="KNE65340.1"/>
    </source>
</evidence>
<dbReference type="VEuPathDB" id="FungiDB:AMAG_10982"/>
<accession>A0A0L0SSI5</accession>